<dbReference type="OrthoDB" id="2418081at2759"/>
<proteinExistence type="inferred from homology"/>
<dbReference type="EMBL" id="KN714725">
    <property type="protein sequence ID" value="KUI59143.1"/>
    <property type="molecule type" value="Genomic_DNA"/>
</dbReference>
<evidence type="ECO:0000256" key="1">
    <source>
        <dbReference type="ARBA" id="ARBA00006499"/>
    </source>
</evidence>
<name>A0A194V5I6_CYTMA</name>
<dbReference type="AlphaFoldDB" id="A0A194V5I6"/>
<evidence type="ECO:0000313" key="3">
    <source>
        <dbReference type="EMBL" id="KUI59143.1"/>
    </source>
</evidence>
<organism evidence="3 4">
    <name type="scientific">Cytospora mali</name>
    <name type="common">Apple Valsa canker fungus</name>
    <name type="synonym">Valsa mali</name>
    <dbReference type="NCBI Taxonomy" id="578113"/>
    <lineage>
        <taxon>Eukaryota</taxon>
        <taxon>Fungi</taxon>
        <taxon>Dikarya</taxon>
        <taxon>Ascomycota</taxon>
        <taxon>Pezizomycotina</taxon>
        <taxon>Sordariomycetes</taxon>
        <taxon>Sordariomycetidae</taxon>
        <taxon>Diaporthales</taxon>
        <taxon>Cytosporaceae</taxon>
        <taxon>Cytospora</taxon>
    </lineage>
</organism>
<sequence>MFVGSLTVPPSSNDHTHTVVFLHGRGDYADDFSAAVRRSRTSTGTNLYQAFPAFKWVFLQAPTTDVAKSPGLHWPQWFDIWNVRDFSEKEELQVEGLKKSVVGIRDVLAYEVERVGGRWDRIVLAGISQGAATCMHVLANMDVPNGGRLGAFLGFSGWCAFPRETLDEMRSMLGLDGVPTDNAVLKNTPVLMEHCADDTLVPVSNGRILRDILRSFGSQVEWKYYPDGGHRLHAPDGMDDAVEFIKNQVIGVIGKASSDATELS</sequence>
<dbReference type="GO" id="GO:0005737">
    <property type="term" value="C:cytoplasm"/>
    <property type="evidence" value="ECO:0007669"/>
    <property type="project" value="TreeGrafter"/>
</dbReference>
<dbReference type="STRING" id="694573.A0A194V5I6"/>
<dbReference type="PANTHER" id="PTHR10655">
    <property type="entry name" value="LYSOPHOSPHOLIPASE-RELATED"/>
    <property type="match status" value="1"/>
</dbReference>
<dbReference type="PANTHER" id="PTHR10655:SF63">
    <property type="entry name" value="PHOSPHOLIPASE_CARBOXYLESTERASE_THIOESTERASE DOMAIN-CONTAINING PROTEIN"/>
    <property type="match status" value="1"/>
</dbReference>
<dbReference type="GO" id="GO:0008474">
    <property type="term" value="F:palmitoyl-(protein) hydrolase activity"/>
    <property type="evidence" value="ECO:0007669"/>
    <property type="project" value="TreeGrafter"/>
</dbReference>
<dbReference type="InterPro" id="IPR003140">
    <property type="entry name" value="PLipase/COase/thioEstase"/>
</dbReference>
<reference evidence="4" key="1">
    <citation type="submission" date="2014-12" db="EMBL/GenBank/DDBJ databases">
        <title>Genome Sequence of Valsa Canker Pathogens Uncovers a Specific Adaption of Colonization on Woody Bark.</title>
        <authorList>
            <person name="Yin Z."/>
            <person name="Liu H."/>
            <person name="Gao X."/>
            <person name="Li Z."/>
            <person name="Song N."/>
            <person name="Ke X."/>
            <person name="Dai Q."/>
            <person name="Wu Y."/>
            <person name="Sun Y."/>
            <person name="Xu J.-R."/>
            <person name="Kang Z.K."/>
            <person name="Wang L."/>
            <person name="Huang L."/>
        </authorList>
    </citation>
    <scope>NUCLEOTIDE SEQUENCE [LARGE SCALE GENOMIC DNA]</scope>
    <source>
        <strain evidence="4">SXYL134</strain>
    </source>
</reference>
<dbReference type="Proteomes" id="UP000078576">
    <property type="component" value="Unassembled WGS sequence"/>
</dbReference>
<evidence type="ECO:0000259" key="2">
    <source>
        <dbReference type="Pfam" id="PF02230"/>
    </source>
</evidence>
<dbReference type="InterPro" id="IPR029058">
    <property type="entry name" value="AB_hydrolase_fold"/>
</dbReference>
<dbReference type="Pfam" id="PF02230">
    <property type="entry name" value="Abhydrolase_2"/>
    <property type="match status" value="1"/>
</dbReference>
<feature type="domain" description="Phospholipase/carboxylesterase/thioesterase" evidence="2">
    <location>
        <begin position="8"/>
        <end position="247"/>
    </location>
</feature>
<gene>
    <name evidence="3" type="ORF">VP1G_06379</name>
</gene>
<protein>
    <submittedName>
        <fullName evidence="3">Acyl-protein thioesterase 1</fullName>
    </submittedName>
</protein>
<dbReference type="SUPFAM" id="SSF53474">
    <property type="entry name" value="alpha/beta-Hydrolases"/>
    <property type="match status" value="1"/>
</dbReference>
<keyword evidence="4" id="KW-1185">Reference proteome</keyword>
<dbReference type="GO" id="GO:0052689">
    <property type="term" value="F:carboxylic ester hydrolase activity"/>
    <property type="evidence" value="ECO:0007669"/>
    <property type="project" value="TreeGrafter"/>
</dbReference>
<dbReference type="InterPro" id="IPR050565">
    <property type="entry name" value="LYPA1-2/EST-like"/>
</dbReference>
<evidence type="ECO:0000313" key="4">
    <source>
        <dbReference type="Proteomes" id="UP000078576"/>
    </source>
</evidence>
<accession>A0A194V5I6</accession>
<dbReference type="Gene3D" id="3.40.50.1820">
    <property type="entry name" value="alpha/beta hydrolase"/>
    <property type="match status" value="1"/>
</dbReference>
<comment type="similarity">
    <text evidence="1">Belongs to the AB hydrolase superfamily. AB hydrolase 2 family.</text>
</comment>